<organism evidence="2 3">
    <name type="scientific">Aerophobetes bacterium</name>
    <dbReference type="NCBI Taxonomy" id="2030807"/>
    <lineage>
        <taxon>Bacteria</taxon>
        <taxon>Candidatus Aerophobota</taxon>
    </lineage>
</organism>
<proteinExistence type="predicted"/>
<dbReference type="Proteomes" id="UP000217838">
    <property type="component" value="Unassembled WGS sequence"/>
</dbReference>
<evidence type="ECO:0000313" key="3">
    <source>
        <dbReference type="Proteomes" id="UP000217838"/>
    </source>
</evidence>
<gene>
    <name evidence="2" type="ORF">COB11_05805</name>
</gene>
<name>A0A2A4YFS2_UNCAE</name>
<dbReference type="AlphaFoldDB" id="A0A2A4YFS2"/>
<evidence type="ECO:0000256" key="1">
    <source>
        <dbReference type="SAM" id="SignalP"/>
    </source>
</evidence>
<feature type="signal peptide" evidence="1">
    <location>
        <begin position="1"/>
        <end position="26"/>
    </location>
</feature>
<feature type="chain" id="PRO_5012540063" description="Lipoprotein" evidence="1">
    <location>
        <begin position="27"/>
        <end position="469"/>
    </location>
</feature>
<dbReference type="EMBL" id="NVUU01000070">
    <property type="protein sequence ID" value="PCI93157.1"/>
    <property type="molecule type" value="Genomic_DNA"/>
</dbReference>
<reference evidence="3" key="1">
    <citation type="submission" date="2017-08" db="EMBL/GenBank/DDBJ databases">
        <title>A dynamic microbial community with high functional redundancy inhabits the cold, oxic subseafloor aquifer.</title>
        <authorList>
            <person name="Tully B.J."/>
            <person name="Wheat C.G."/>
            <person name="Glazer B.T."/>
            <person name="Huber J.A."/>
        </authorList>
    </citation>
    <scope>NUCLEOTIDE SEQUENCE [LARGE SCALE GENOMIC DNA]</scope>
</reference>
<dbReference type="PROSITE" id="PS51257">
    <property type="entry name" value="PROKAR_LIPOPROTEIN"/>
    <property type="match status" value="1"/>
</dbReference>
<keyword evidence="1" id="KW-0732">Signal</keyword>
<comment type="caution">
    <text evidence="2">The sequence shown here is derived from an EMBL/GenBank/DDBJ whole genome shotgun (WGS) entry which is preliminary data.</text>
</comment>
<sequence length="469" mass="50318">MRNKIKKYTRSIFYIGALTCLCFILSGCDPNTPSTNLQKAKFKSTNTNQSNFWATCNIMNTTVRLEYGQAPGKQTPINLTNSITFGSNLEQATLLTDNNLFVCAWFDVDAPADLYYFTAQLNNAPGIPPVISSIKTITLGGTGFEIIRLAKNPNGSVALLIANPSDLFSEIGSVYRLEGTTFGTPIALSAYPGFSVDGIDNIGMVMDSSGNILVALSGSLMSSPTGEIAYQFIVGNTPQTIAAFEKASYTNGISLTNVEAFGNDFYIAFADGKSNISGFTTNMTLLATSSPSDPFLSIFSTSGGEATPSFADMITNDSEVRFYYAGAILSTSNLKATYMLVDSSNGGFSVTGPKNTTSQTLDGETASAILTRDKINNGNLVAYYFEGSLKFVLGNIATGEVGNVITLDPNTVTNLQTVLTPDGFVITSWVDSNGSFQSVEIDSSLTFGLTLRETLRKYSRMRILKGFRN</sequence>
<evidence type="ECO:0000313" key="2">
    <source>
        <dbReference type="EMBL" id="PCI93157.1"/>
    </source>
</evidence>
<protein>
    <recommendedName>
        <fullName evidence="4">Lipoprotein</fullName>
    </recommendedName>
</protein>
<accession>A0A2A4YFS2</accession>
<evidence type="ECO:0008006" key="4">
    <source>
        <dbReference type="Google" id="ProtNLM"/>
    </source>
</evidence>